<protein>
    <submittedName>
        <fullName evidence="2">Uncharacterized protein</fullName>
    </submittedName>
</protein>
<proteinExistence type="predicted"/>
<gene>
    <name evidence="2" type="ORF">DP923_12655</name>
</gene>
<comment type="caution">
    <text evidence="2">The sequence shown here is derived from an EMBL/GenBank/DDBJ whole genome shotgun (WGS) entry which is preliminary data.</text>
</comment>
<keyword evidence="3" id="KW-1185">Reference proteome</keyword>
<sequence length="62" mass="7034">MNTIGITRIVIYTQRMLEMYLAKKEAKTLNLILWVALSVFALFRCGVIVGQSIGELVFNVSR</sequence>
<dbReference type="EMBL" id="QMDV01000003">
    <property type="protein sequence ID" value="RAU82609.1"/>
    <property type="molecule type" value="Genomic_DNA"/>
</dbReference>
<keyword evidence="1" id="KW-0812">Transmembrane</keyword>
<name>A0A364RE96_9BACT</name>
<evidence type="ECO:0000256" key="1">
    <source>
        <dbReference type="SAM" id="Phobius"/>
    </source>
</evidence>
<reference evidence="2 3" key="2">
    <citation type="submission" date="2018-07" db="EMBL/GenBank/DDBJ databases">
        <title>Pontibacter sp. 2b14 genomic sequence and assembly.</title>
        <authorList>
            <person name="Du Z.-J."/>
        </authorList>
    </citation>
    <scope>NUCLEOTIDE SEQUENCE [LARGE SCALE GENOMIC DNA]</scope>
    <source>
        <strain evidence="2 3">2b14</strain>
    </source>
</reference>
<feature type="transmembrane region" description="Helical" evidence="1">
    <location>
        <begin position="31"/>
        <end position="53"/>
    </location>
</feature>
<dbReference type="RefSeq" id="WP_112306202.1">
    <property type="nucleotide sequence ID" value="NZ_QMDV01000003.1"/>
</dbReference>
<dbReference type="AlphaFoldDB" id="A0A364RE96"/>
<organism evidence="2 3">
    <name type="scientific">Pontibacter arcticus</name>
    <dbReference type="NCBI Taxonomy" id="2080288"/>
    <lineage>
        <taxon>Bacteria</taxon>
        <taxon>Pseudomonadati</taxon>
        <taxon>Bacteroidota</taxon>
        <taxon>Cytophagia</taxon>
        <taxon>Cytophagales</taxon>
        <taxon>Hymenobacteraceae</taxon>
        <taxon>Pontibacter</taxon>
    </lineage>
</organism>
<reference evidence="2 3" key="1">
    <citation type="submission" date="2018-06" db="EMBL/GenBank/DDBJ databases">
        <authorList>
            <person name="Liu Z.-W."/>
        </authorList>
    </citation>
    <scope>NUCLEOTIDE SEQUENCE [LARGE SCALE GENOMIC DNA]</scope>
    <source>
        <strain evidence="2 3">2b14</strain>
    </source>
</reference>
<evidence type="ECO:0000313" key="2">
    <source>
        <dbReference type="EMBL" id="RAU82609.1"/>
    </source>
</evidence>
<keyword evidence="1" id="KW-0472">Membrane</keyword>
<evidence type="ECO:0000313" key="3">
    <source>
        <dbReference type="Proteomes" id="UP000251692"/>
    </source>
</evidence>
<dbReference type="Proteomes" id="UP000251692">
    <property type="component" value="Unassembled WGS sequence"/>
</dbReference>
<keyword evidence="1" id="KW-1133">Transmembrane helix</keyword>
<accession>A0A364RE96</accession>